<comment type="caution">
    <text evidence="1">The sequence shown here is derived from an EMBL/GenBank/DDBJ whole genome shotgun (WGS) entry which is preliminary data.</text>
</comment>
<proteinExistence type="predicted"/>
<sequence>MKMPKQLKGFTVYVDGEDQYGVVVDITRPKIARKTEDYTPGGAMMEMTVVHGFEKMELEITSKGYDADMLRSMTSSIGGKLIRYQGALQEEDGGDYRELKGEARGRIIEADPGSDKQGEGGEHKFKIALVYWKETLDGEPIVEIDVLGNKAAFGGKDERAGLRRALGQM</sequence>
<name>A0ABS9NL16_9NEIS</name>
<reference evidence="1 2" key="1">
    <citation type="submission" date="2022-02" db="EMBL/GenBank/DDBJ databases">
        <title>Genome sequence data of Kingella unionensis sp. nov. strain CICC 24913 (CCUG 75125).</title>
        <authorList>
            <person name="Xiao M."/>
        </authorList>
    </citation>
    <scope>NUCLEOTIDE SEQUENCE [LARGE SCALE GENOMIC DNA]</scope>
    <source>
        <strain evidence="1 2">CICC 24913</strain>
    </source>
</reference>
<evidence type="ECO:0000313" key="1">
    <source>
        <dbReference type="EMBL" id="MCG6503490.1"/>
    </source>
</evidence>
<gene>
    <name evidence="1" type="ORF">MB824_03140</name>
</gene>
<organism evidence="1 2">
    <name type="scientific">Kingella pumchi</name>
    <dbReference type="NCBI Taxonomy" id="2779506"/>
    <lineage>
        <taxon>Bacteria</taxon>
        <taxon>Pseudomonadati</taxon>
        <taxon>Pseudomonadota</taxon>
        <taxon>Betaproteobacteria</taxon>
        <taxon>Neisseriales</taxon>
        <taxon>Neisseriaceae</taxon>
        <taxon>Kingella</taxon>
    </lineage>
</organism>
<dbReference type="Pfam" id="PF04985">
    <property type="entry name" value="Phage_tube"/>
    <property type="match status" value="1"/>
</dbReference>
<accession>A0ABS9NL16</accession>
<evidence type="ECO:0000313" key="2">
    <source>
        <dbReference type="Proteomes" id="UP001298424"/>
    </source>
</evidence>
<keyword evidence="2" id="KW-1185">Reference proteome</keyword>
<dbReference type="InterPro" id="IPR006498">
    <property type="entry name" value="Tail_tube"/>
</dbReference>
<dbReference type="Proteomes" id="UP001298424">
    <property type="component" value="Unassembled WGS sequence"/>
</dbReference>
<dbReference type="NCBIfam" id="TIGR01611">
    <property type="entry name" value="tail_tube"/>
    <property type="match status" value="1"/>
</dbReference>
<dbReference type="RefSeq" id="WP_238745874.1">
    <property type="nucleotide sequence ID" value="NZ_JAKOOW010000009.1"/>
</dbReference>
<protein>
    <submittedName>
        <fullName evidence="1">Phage major tail tube protein</fullName>
    </submittedName>
</protein>
<dbReference type="EMBL" id="JAKOOW010000009">
    <property type="protein sequence ID" value="MCG6503490.1"/>
    <property type="molecule type" value="Genomic_DNA"/>
</dbReference>